<feature type="region of interest" description="Disordered" evidence="1">
    <location>
        <begin position="538"/>
        <end position="577"/>
    </location>
</feature>
<gene>
    <name evidence="2" type="ORF">PC10114w</name>
</gene>
<feature type="compositionally biased region" description="Basic residues" evidence="1">
    <location>
        <begin position="342"/>
        <end position="353"/>
    </location>
</feature>
<name>Q7YZ76_PLACU</name>
<feature type="compositionally biased region" description="Basic and acidic residues" evidence="1">
    <location>
        <begin position="161"/>
        <end position="188"/>
    </location>
</feature>
<feature type="compositionally biased region" description="Acidic residues" evidence="1">
    <location>
        <begin position="189"/>
        <end position="199"/>
    </location>
</feature>
<sequence length="577" mass="67187">MLYSYIYVIAFEYSFSKKRNRSCSGFTTRRFPFCIKKIRKSHNIDDEPLENMSYNLDLPNLKFIDEFSPIIVEIPKARQIKLTEPFISETDGTIIDKVTGFLRRENESMGKGFYIRPYKEAYEHMINFIFTPFNKNDQSFKSNQTNAHKQGDTLPGVSKTPENHKLPEKQKLSTLNELDKCNENKDKGEEIDEDKDEELDDAYLRPMSFLNGKKNGNGNFKDKIAKIYRSLKGGIRRKKRRNKGNGNERKGNEELEGEYVKAASLLDEENENKDEEIDNENENKDEELGEDNENKDKGEEIDDEIDEELDAAYLRALSFLTGDEDDNRSFKEGLEKMYRSLKVIRRNRRRNQRRNGGNRNEKLDGKDVKAAPLLGDEENENKDEELGEDNENENKDEELGEDNENENKDEELGEDNENENKDEELGEDNENENKDEELGEDNENENKDEELGEDNENENKDEELGEDNENENKDEELGEDNKNKDKGEEIDDEIDEELDAAYLRALSFLTGDEDDNRSFIEGLEKIYRALKVIRRNRRRNQRRNGGNRNERKGNEELDGEDVKAASLLGDEDNENEE</sequence>
<feature type="region of interest" description="Disordered" evidence="1">
    <location>
        <begin position="139"/>
        <end position="199"/>
    </location>
</feature>
<protein>
    <submittedName>
        <fullName evidence="2">PC10114w</fullName>
    </submittedName>
</protein>
<feature type="region of interest" description="Disordered" evidence="1">
    <location>
        <begin position="235"/>
        <end position="307"/>
    </location>
</feature>
<reference evidence="2" key="1">
    <citation type="journal article" date="2003" name="Mol. Microbiol.">
        <title>Ten families of variant genes encoded in subtelomeric regions of multiple chromosomes of Plasmodium chabaudi, a malaria species that undergoes antigenic variation in the laboratory mouse.</title>
        <authorList>
            <person name="Fischer K."/>
            <person name="Chavchich M."/>
            <person name="Huestis R."/>
            <person name="Wilson D.W."/>
            <person name="Kemp D.J."/>
            <person name="Saul A."/>
        </authorList>
    </citation>
    <scope>NUCLEOTIDE SEQUENCE</scope>
    <source>
        <strain evidence="2">AS</strain>
    </source>
</reference>
<evidence type="ECO:0000256" key="1">
    <source>
        <dbReference type="SAM" id="MobiDB-lite"/>
    </source>
</evidence>
<accession>Q7YZ76</accession>
<feature type="compositionally biased region" description="Acidic residues" evidence="1">
    <location>
        <begin position="266"/>
        <end position="291"/>
    </location>
</feature>
<proteinExistence type="predicted"/>
<dbReference type="AlphaFoldDB" id="Q7YZ76"/>
<evidence type="ECO:0000313" key="2">
    <source>
        <dbReference type="EMBL" id="AAO06140.1"/>
    </source>
</evidence>
<organism evidence="2">
    <name type="scientific">Plasmodium chabaudi chabaudi</name>
    <dbReference type="NCBI Taxonomy" id="31271"/>
    <lineage>
        <taxon>Eukaryota</taxon>
        <taxon>Sar</taxon>
        <taxon>Alveolata</taxon>
        <taxon>Apicomplexa</taxon>
        <taxon>Aconoidasida</taxon>
        <taxon>Haemosporida</taxon>
        <taxon>Plasmodiidae</taxon>
        <taxon>Plasmodium</taxon>
        <taxon>Plasmodium (Vinckeia)</taxon>
    </lineage>
</organism>
<dbReference type="Pfam" id="PF07418">
    <property type="entry name" value="PCEMA1"/>
    <property type="match status" value="1"/>
</dbReference>
<feature type="compositionally biased region" description="Basic and acidic residues" evidence="1">
    <location>
        <begin position="359"/>
        <end position="369"/>
    </location>
</feature>
<feature type="compositionally biased region" description="Basic and acidic residues" evidence="1">
    <location>
        <begin position="548"/>
        <end position="563"/>
    </location>
</feature>
<dbReference type="InterPro" id="IPR010882">
    <property type="entry name" value="PCEMA1"/>
</dbReference>
<feature type="region of interest" description="Disordered" evidence="1">
    <location>
        <begin position="341"/>
        <end position="495"/>
    </location>
</feature>
<feature type="compositionally biased region" description="Polar residues" evidence="1">
    <location>
        <begin position="139"/>
        <end position="148"/>
    </location>
</feature>
<feature type="compositionally biased region" description="Acidic residues" evidence="1">
    <location>
        <begin position="375"/>
        <end position="478"/>
    </location>
</feature>
<dbReference type="EMBL" id="AY149028">
    <property type="protein sequence ID" value="AAO06140.1"/>
    <property type="molecule type" value="Genomic_DNA"/>
</dbReference>